<evidence type="ECO:0000256" key="1">
    <source>
        <dbReference type="SAM" id="Phobius"/>
    </source>
</evidence>
<organism evidence="2 3">
    <name type="scientific">Microbacterium algihabitans</name>
    <dbReference type="NCBI Taxonomy" id="3075992"/>
    <lineage>
        <taxon>Bacteria</taxon>
        <taxon>Bacillati</taxon>
        <taxon>Actinomycetota</taxon>
        <taxon>Actinomycetes</taxon>
        <taxon>Micrococcales</taxon>
        <taxon>Microbacteriaceae</taxon>
        <taxon>Microbacterium</taxon>
    </lineage>
</organism>
<proteinExistence type="predicted"/>
<dbReference type="EMBL" id="JAWDIU010000006">
    <property type="protein sequence ID" value="MDU0328037.1"/>
    <property type="molecule type" value="Genomic_DNA"/>
</dbReference>
<gene>
    <name evidence="2" type="ORF">RWH43_14860</name>
</gene>
<reference evidence="2 3" key="1">
    <citation type="submission" date="2023-09" db="EMBL/GenBank/DDBJ databases">
        <title>Microbacterium fusihabitans sp. nov., Microbacterium phycihabitans sp. nov., and Microbacterium cervinum sp. nov., isolated from dried seaweeds of beach.</title>
        <authorList>
            <person name="Lee S.D."/>
        </authorList>
    </citation>
    <scope>NUCLEOTIDE SEQUENCE [LARGE SCALE GENOMIC DNA]</scope>
    <source>
        <strain evidence="2 3">KSW2-21</strain>
    </source>
</reference>
<dbReference type="RefSeq" id="WP_230705432.1">
    <property type="nucleotide sequence ID" value="NZ_JAWDIU010000006.1"/>
</dbReference>
<dbReference type="Proteomes" id="UP001256673">
    <property type="component" value="Unassembled WGS sequence"/>
</dbReference>
<protein>
    <recommendedName>
        <fullName evidence="4">YcxB-like protein domain-containing protein</fullName>
    </recommendedName>
</protein>
<sequence length="153" mass="17223">MILQSDEPSKAVPYVGRVCRIIHFFGLCVALSVALFAYDSRPNLFAAAAITLPAMVSFALSLRVRLRVAGVKVLFQAHFRKYEFDLSLGDEFQCVLYEGFWNRYSAVNRFLNANAYMLEVSVQGGREISLPATIGGRERLTLIAEHLNDRSMR</sequence>
<evidence type="ECO:0008006" key="4">
    <source>
        <dbReference type="Google" id="ProtNLM"/>
    </source>
</evidence>
<comment type="caution">
    <text evidence="2">The sequence shown here is derived from an EMBL/GenBank/DDBJ whole genome shotgun (WGS) entry which is preliminary data.</text>
</comment>
<feature type="transmembrane region" description="Helical" evidence="1">
    <location>
        <begin position="21"/>
        <end position="38"/>
    </location>
</feature>
<keyword evidence="1" id="KW-1133">Transmembrane helix</keyword>
<feature type="transmembrane region" description="Helical" evidence="1">
    <location>
        <begin position="44"/>
        <end position="62"/>
    </location>
</feature>
<evidence type="ECO:0000313" key="3">
    <source>
        <dbReference type="Proteomes" id="UP001256673"/>
    </source>
</evidence>
<evidence type="ECO:0000313" key="2">
    <source>
        <dbReference type="EMBL" id="MDU0328037.1"/>
    </source>
</evidence>
<name>A0ABU3RYS5_9MICO</name>
<keyword evidence="1" id="KW-0812">Transmembrane</keyword>
<accession>A0ABU3RYS5</accession>
<keyword evidence="3" id="KW-1185">Reference proteome</keyword>
<keyword evidence="1" id="KW-0472">Membrane</keyword>